<organism evidence="3 4">
    <name type="scientific">Mycolicibacterium holsaticum</name>
    <dbReference type="NCBI Taxonomy" id="152142"/>
    <lineage>
        <taxon>Bacteria</taxon>
        <taxon>Bacillati</taxon>
        <taxon>Actinomycetota</taxon>
        <taxon>Actinomycetes</taxon>
        <taxon>Mycobacteriales</taxon>
        <taxon>Mycobacteriaceae</taxon>
        <taxon>Mycolicibacterium</taxon>
    </lineage>
</organism>
<name>A0A1E3R4M5_9MYCO</name>
<reference evidence="4" key="1">
    <citation type="submission" date="2016-09" db="EMBL/GenBank/DDBJ databases">
        <authorList>
            <person name="Greninger A.L."/>
            <person name="Jerome K.R."/>
            <person name="Mcnair B."/>
            <person name="Wallis C."/>
            <person name="Fang F."/>
        </authorList>
    </citation>
    <scope>NUCLEOTIDE SEQUENCE [LARGE SCALE GENOMIC DNA]</scope>
    <source>
        <strain evidence="4">M7</strain>
    </source>
</reference>
<evidence type="ECO:0000313" key="4">
    <source>
        <dbReference type="Proteomes" id="UP000094243"/>
    </source>
</evidence>
<evidence type="ECO:0000313" key="3">
    <source>
        <dbReference type="EMBL" id="ODQ84880.1"/>
    </source>
</evidence>
<evidence type="ECO:0000256" key="1">
    <source>
        <dbReference type="SAM" id="Phobius"/>
    </source>
</evidence>
<dbReference type="InterPro" id="IPR052336">
    <property type="entry name" value="MlaD_Phospholipid_Transporter"/>
</dbReference>
<keyword evidence="4" id="KW-1185">Reference proteome</keyword>
<dbReference type="RefSeq" id="WP_069407823.1">
    <property type="nucleotide sequence ID" value="NZ_MIGZ01000227.1"/>
</dbReference>
<dbReference type="GO" id="GO:0005576">
    <property type="term" value="C:extracellular region"/>
    <property type="evidence" value="ECO:0007669"/>
    <property type="project" value="TreeGrafter"/>
</dbReference>
<keyword evidence="1" id="KW-0812">Transmembrane</keyword>
<dbReference type="EMBL" id="MIGZ01000227">
    <property type="protein sequence ID" value="ODQ84880.1"/>
    <property type="molecule type" value="Genomic_DNA"/>
</dbReference>
<evidence type="ECO:0000259" key="2">
    <source>
        <dbReference type="Pfam" id="PF02470"/>
    </source>
</evidence>
<dbReference type="OrthoDB" id="4371474at2"/>
<dbReference type="PANTHER" id="PTHR33371:SF16">
    <property type="entry name" value="MCE-FAMILY PROTEIN MCE3F"/>
    <property type="match status" value="1"/>
</dbReference>
<keyword evidence="1" id="KW-0472">Membrane</keyword>
<dbReference type="PANTHER" id="PTHR33371">
    <property type="entry name" value="INTERMEMBRANE PHOSPHOLIPID TRANSPORT SYSTEM BINDING PROTEIN MLAD-RELATED"/>
    <property type="match status" value="1"/>
</dbReference>
<dbReference type="AlphaFoldDB" id="A0A1E3R4M5"/>
<comment type="caution">
    <text evidence="3">The sequence shown here is derived from an EMBL/GenBank/DDBJ whole genome shotgun (WGS) entry which is preliminary data.</text>
</comment>
<sequence>MKVRHLVSFLVFAVIISGAVYYIGALGVRIGPPKHRVNVSMQVPDINGIVVDSNVLLRGVQVGEVTGIDTALAGATIHFYIDGAHPVPVDSDVRLENLSALGESYIGLVPRRSDGPTFHDGQYVATEDITQPASISELATSVVRVLNQLDPDAINRLVRESDEALPDQQVVLPNLHRASVLLRNAVTSMDGRGSEVLKNMEILLQNADWLGPRIAEINPALLALGTPVEQMFLAATSVVMDTGAPQSLQNTGKLFGRIQQFLDTRAPDLQLFAEAFTPNIKGIASAAMTFDTGQILSNMLDALPEDGTITLRVKTPNP</sequence>
<accession>A0A1E3R4M5</accession>
<dbReference type="InterPro" id="IPR003399">
    <property type="entry name" value="Mce/MlaD"/>
</dbReference>
<dbReference type="Proteomes" id="UP000094243">
    <property type="component" value="Unassembled WGS sequence"/>
</dbReference>
<feature type="transmembrane region" description="Helical" evidence="1">
    <location>
        <begin position="6"/>
        <end position="28"/>
    </location>
</feature>
<protein>
    <submittedName>
        <fullName evidence="3">Mammalian cell entry protein</fullName>
    </submittedName>
</protein>
<feature type="domain" description="Mce/MlaD" evidence="2">
    <location>
        <begin position="38"/>
        <end position="110"/>
    </location>
</feature>
<gene>
    <name evidence="3" type="ORF">BHQ17_25505</name>
</gene>
<proteinExistence type="predicted"/>
<dbReference type="Pfam" id="PF02470">
    <property type="entry name" value="MlaD"/>
    <property type="match status" value="1"/>
</dbReference>
<keyword evidence="1" id="KW-1133">Transmembrane helix</keyword>